<proteinExistence type="predicted"/>
<protein>
    <submittedName>
        <fullName evidence="1">Uncharacterized protein</fullName>
    </submittedName>
</protein>
<name>A0A1F4TPG9_UNCSA</name>
<accession>A0A1F4TPG9</accession>
<dbReference type="Proteomes" id="UP000177309">
    <property type="component" value="Unassembled WGS sequence"/>
</dbReference>
<gene>
    <name evidence="1" type="ORF">A2462_04710</name>
</gene>
<sequence length="84" mass="8414">MKYEIPRLVLFNILDQGVGACISGSGASTPGMECDLGSDPGLQNCGGGSSNFRCYDGSGPGEDNCYLGGNTGVQTRCGSGNSAA</sequence>
<evidence type="ECO:0000313" key="1">
    <source>
        <dbReference type="EMBL" id="OGC34614.1"/>
    </source>
</evidence>
<reference evidence="1 2" key="1">
    <citation type="journal article" date="2016" name="Nat. Commun.">
        <title>Thousands of microbial genomes shed light on interconnected biogeochemical processes in an aquifer system.</title>
        <authorList>
            <person name="Anantharaman K."/>
            <person name="Brown C.T."/>
            <person name="Hug L.A."/>
            <person name="Sharon I."/>
            <person name="Castelle C.J."/>
            <person name="Probst A.J."/>
            <person name="Thomas B.C."/>
            <person name="Singh A."/>
            <person name="Wilkins M.J."/>
            <person name="Karaoz U."/>
            <person name="Brodie E.L."/>
            <person name="Williams K.H."/>
            <person name="Hubbard S.S."/>
            <person name="Banfield J.F."/>
        </authorList>
    </citation>
    <scope>NUCLEOTIDE SEQUENCE [LARGE SCALE GENOMIC DNA]</scope>
</reference>
<evidence type="ECO:0000313" key="2">
    <source>
        <dbReference type="Proteomes" id="UP000177309"/>
    </source>
</evidence>
<comment type="caution">
    <text evidence="1">The sequence shown here is derived from an EMBL/GenBank/DDBJ whole genome shotgun (WGS) entry which is preliminary data.</text>
</comment>
<dbReference type="EMBL" id="MEUI01000014">
    <property type="protein sequence ID" value="OGC34614.1"/>
    <property type="molecule type" value="Genomic_DNA"/>
</dbReference>
<dbReference type="AlphaFoldDB" id="A0A1F4TPG9"/>
<organism evidence="1 2">
    <name type="scientific">candidate division WOR-1 bacterium RIFOXYC2_FULL_41_25</name>
    <dbReference type="NCBI Taxonomy" id="1802586"/>
    <lineage>
        <taxon>Bacteria</taxon>
        <taxon>Bacillati</taxon>
        <taxon>Saganbacteria</taxon>
    </lineage>
</organism>